<dbReference type="HAMAP" id="MF_00945_A">
    <property type="entry name" value="NusA_A"/>
    <property type="match status" value="1"/>
</dbReference>
<accession>B8D6G6</accession>
<feature type="domain" description="NusA-like second KH" evidence="8">
    <location>
        <begin position="83"/>
        <end position="146"/>
    </location>
</feature>
<proteinExistence type="inferred from homology"/>
<dbReference type="CDD" id="cd22530">
    <property type="entry name" value="KH-II_NusA_arch_rpt1"/>
    <property type="match status" value="1"/>
</dbReference>
<dbReference type="NCBIfam" id="TIGR01952">
    <property type="entry name" value="nusA_arch"/>
    <property type="match status" value="1"/>
</dbReference>
<dbReference type="GO" id="GO:0031564">
    <property type="term" value="P:transcription antitermination"/>
    <property type="evidence" value="ECO:0007669"/>
    <property type="project" value="InterPro"/>
</dbReference>
<comment type="similarity">
    <text evidence="6">Belongs to the NusA family.</text>
</comment>
<evidence type="ECO:0000256" key="3">
    <source>
        <dbReference type="ARBA" id="ARBA00022884"/>
    </source>
</evidence>
<dbReference type="InterPro" id="IPR009019">
    <property type="entry name" value="KH_sf_prok-type"/>
</dbReference>
<dbReference type="GO" id="GO:0006353">
    <property type="term" value="P:DNA-templated transcription termination"/>
    <property type="evidence" value="ECO:0007669"/>
    <property type="project" value="UniProtKB-UniRule"/>
</dbReference>
<dbReference type="Pfam" id="PF07650">
    <property type="entry name" value="KH_2"/>
    <property type="match status" value="1"/>
</dbReference>
<dbReference type="eggNOG" id="arCOG01760">
    <property type="taxonomic scope" value="Archaea"/>
</dbReference>
<comment type="subcellular location">
    <subcellularLocation>
        <location evidence="6">Cytoplasm</location>
    </subcellularLocation>
</comment>
<keyword evidence="5 6" id="KW-0804">Transcription</keyword>
<dbReference type="InterPro" id="IPR058582">
    <property type="entry name" value="KH_NusA_2nd"/>
</dbReference>
<dbReference type="HOGENOM" id="CLU_131906_0_0_2"/>
<dbReference type="STRING" id="490899.DKAM_1371"/>
<dbReference type="CDD" id="cd22531">
    <property type="entry name" value="KH-II_NusA_arch_rpt2"/>
    <property type="match status" value="1"/>
</dbReference>
<dbReference type="Gene3D" id="3.30.300.20">
    <property type="match status" value="2"/>
</dbReference>
<dbReference type="InterPro" id="IPR010212">
    <property type="entry name" value="NusA_arc"/>
</dbReference>
<dbReference type="AlphaFoldDB" id="B8D6G6"/>
<evidence type="ECO:0000259" key="8">
    <source>
        <dbReference type="Pfam" id="PF26594"/>
    </source>
</evidence>
<evidence type="ECO:0000256" key="2">
    <source>
        <dbReference type="ARBA" id="ARBA00022490"/>
    </source>
</evidence>
<keyword evidence="4 6" id="KW-0805">Transcription regulation</keyword>
<name>B8D6G6_DESA1</name>
<keyword evidence="2 6" id="KW-0963">Cytoplasm</keyword>
<dbReference type="GeneID" id="7171413"/>
<evidence type="ECO:0000256" key="4">
    <source>
        <dbReference type="ARBA" id="ARBA00023015"/>
    </source>
</evidence>
<dbReference type="Pfam" id="PF26594">
    <property type="entry name" value="KH_NusA_2nd"/>
    <property type="match status" value="1"/>
</dbReference>
<dbReference type="PANTHER" id="PTHR22648:SF0">
    <property type="entry name" value="TRANSCRIPTION TERMINATION_ANTITERMINATION PROTEIN NUSA"/>
    <property type="match status" value="1"/>
</dbReference>
<evidence type="ECO:0000259" key="7">
    <source>
        <dbReference type="Pfam" id="PF07650"/>
    </source>
</evidence>
<dbReference type="InterPro" id="IPR004044">
    <property type="entry name" value="KH_dom_type_2"/>
</dbReference>
<dbReference type="KEGG" id="dka:DKAM_1371"/>
<dbReference type="SUPFAM" id="SSF54814">
    <property type="entry name" value="Prokaryotic type KH domain (KH-domain type II)"/>
    <property type="match status" value="2"/>
</dbReference>
<sequence>MSDEKPQVKITPEEFRYMTLLNELTGAVVRDCIIEEDNNRVIFLVNPEDVGKAIGPKGFFVQRLRKILNKNIEIVGYSNNLEEQVRYALSPARIKEIKLSTRPDGSKILYVAVDPSDKGIAIGKNGKNVQRAKLILKRHFNIDSVIIA</sequence>
<dbReference type="GO" id="GO:0003723">
    <property type="term" value="F:RNA binding"/>
    <property type="evidence" value="ECO:0007669"/>
    <property type="project" value="UniProtKB-KW"/>
</dbReference>
<evidence type="ECO:0000256" key="1">
    <source>
        <dbReference type="ARBA" id="ARBA00022472"/>
    </source>
</evidence>
<organism evidence="9 10">
    <name type="scientific">Desulfurococcus amylolyticus (strain DSM 18924 / JCM 16383 / VKM B-2413 / 1221n)</name>
    <name type="common">Desulfurococcus kamchatkensis</name>
    <dbReference type="NCBI Taxonomy" id="490899"/>
    <lineage>
        <taxon>Archaea</taxon>
        <taxon>Thermoproteota</taxon>
        <taxon>Thermoprotei</taxon>
        <taxon>Desulfurococcales</taxon>
        <taxon>Desulfurococcaceae</taxon>
        <taxon>Desulfurococcus</taxon>
    </lineage>
</organism>
<reference evidence="9 10" key="1">
    <citation type="journal article" date="2009" name="J. Bacteriol.">
        <title>Complete genome sequence of the anaerobic, protein-degrading hyperthermophilic crenarchaeon Desulfurococcus kamchatkensis.</title>
        <authorList>
            <person name="Ravin N.V."/>
            <person name="Mardanov A.V."/>
            <person name="Beletsky A.V."/>
            <person name="Kublanov I.V."/>
            <person name="Kolganova T.V."/>
            <person name="Lebedinsky A.V."/>
            <person name="Chernyh N.A."/>
            <person name="Bonch-Osmolovskaya E.A."/>
            <person name="Skryabin K.G."/>
        </authorList>
    </citation>
    <scope>NUCLEOTIDE SEQUENCE [LARGE SCALE GENOMIC DNA]</scope>
    <source>
        <strain evidence="10">DSM 18924 / JCM 16383 / VKM B-2413 / 1221n</strain>
    </source>
</reference>
<evidence type="ECO:0000313" key="9">
    <source>
        <dbReference type="EMBL" id="ACL11697.1"/>
    </source>
</evidence>
<comment type="function">
    <text evidence="6">Participates in transcription termination.</text>
</comment>
<dbReference type="GO" id="GO:0005829">
    <property type="term" value="C:cytosol"/>
    <property type="evidence" value="ECO:0007669"/>
    <property type="project" value="TreeGrafter"/>
</dbReference>
<dbReference type="PANTHER" id="PTHR22648">
    <property type="entry name" value="TRANSCRIPTION TERMINATION FACTOR NUSA"/>
    <property type="match status" value="1"/>
</dbReference>
<keyword evidence="3" id="KW-0694">RNA-binding</keyword>
<evidence type="ECO:0000313" key="10">
    <source>
        <dbReference type="Proteomes" id="UP000006903"/>
    </source>
</evidence>
<protein>
    <recommendedName>
        <fullName evidence="6">Probable transcription termination protein NusA</fullName>
    </recommendedName>
</protein>
<evidence type="ECO:0000256" key="5">
    <source>
        <dbReference type="ARBA" id="ARBA00023163"/>
    </source>
</evidence>
<dbReference type="EMBL" id="CP001140">
    <property type="protein sequence ID" value="ACL11697.1"/>
    <property type="molecule type" value="Genomic_DNA"/>
</dbReference>
<dbReference type="RefSeq" id="WP_012609038.1">
    <property type="nucleotide sequence ID" value="NC_011766.1"/>
</dbReference>
<dbReference type="Proteomes" id="UP000006903">
    <property type="component" value="Chromosome"/>
</dbReference>
<gene>
    <name evidence="6" type="primary">nusA</name>
    <name evidence="9" type="ordered locus">DKAM_1371</name>
</gene>
<keyword evidence="1 6" id="KW-0806">Transcription termination</keyword>
<feature type="domain" description="KH type-2" evidence="7">
    <location>
        <begin position="20"/>
        <end position="78"/>
    </location>
</feature>
<dbReference type="InterPro" id="IPR015946">
    <property type="entry name" value="KH_dom-like_a/b"/>
</dbReference>
<evidence type="ECO:0000256" key="6">
    <source>
        <dbReference type="HAMAP-Rule" id="MF_00945"/>
    </source>
</evidence>
<dbReference type="InterPro" id="IPR030842">
    <property type="entry name" value="TF_NusA_bacterial"/>
</dbReference>